<dbReference type="NCBIfam" id="NF005760">
    <property type="entry name" value="PRK07586.1"/>
    <property type="match status" value="1"/>
</dbReference>
<proteinExistence type="inferred from homology"/>
<evidence type="ECO:0000256" key="1">
    <source>
        <dbReference type="ARBA" id="ARBA00007812"/>
    </source>
</evidence>
<dbReference type="Pfam" id="PF02775">
    <property type="entry name" value="TPP_enzyme_C"/>
    <property type="match status" value="1"/>
</dbReference>
<protein>
    <submittedName>
        <fullName evidence="5">Acetolactate synthase large subunit</fullName>
    </submittedName>
</protein>
<dbReference type="RefSeq" id="WP_224314984.1">
    <property type="nucleotide sequence ID" value="NZ_JAIRBM010000016.1"/>
</dbReference>
<dbReference type="CDD" id="cd07035">
    <property type="entry name" value="TPP_PYR_POX_like"/>
    <property type="match status" value="1"/>
</dbReference>
<reference evidence="5 6" key="1">
    <citation type="submission" date="2021-09" db="EMBL/GenBank/DDBJ databases">
        <title>The complete genome sequence of a new microorganism.</title>
        <authorList>
            <person name="Zi Z."/>
        </authorList>
    </citation>
    <scope>NUCLEOTIDE SEQUENCE [LARGE SCALE GENOMIC DNA]</scope>
    <source>
        <strain evidence="5 6">WGZ8</strain>
    </source>
</reference>
<sequence length="522" mass="55251">MHSKNLTNQMIGAESLVHTLLISEVDTCFANPGTSEMHFVGALDRIPGMHCVLGLQENIMTGMADGYYRIARKPACTLLHCGPGLANGMGNLHNARRARAGIVNIVGDQATYHRPFDAPLTADTEGMARTVSHWVRTSINAADVGRDAAAAVQAAGAMPGQIATLILPADASWEQGGVVAEPLAVPPAPPIDPHAVENAARVLRAGRNVLILLADQATLAPSQALAWRIAHATGASLLASYTNGHMARGRGRLQLERVPYGTDAAIQSLGRFEHIILVNAKPPVGFFAYPGKPSTHYPSHAQLHVLSRPDQDADAALQALVDELGAPEAPIPDPGPRPEAVGGAPTQEGLAQTLAALMPDDAIVSNESISFGRDFYKLTHAAPAHDWLNLSGGAIGDGLPVATGAAVAAGGRRRVISLQADGSAMYSLQSLWTQARERLPCTTILLNNRKYNILIGEYRNVGAVPGPTAMSMLDLSNPDLDWVKLANGMGVEAARATTLDECADLMKRSFREQAPFLIDLMI</sequence>
<feature type="domain" description="Thiamine pyrophosphate enzyme N-terminal TPP-binding" evidence="4">
    <location>
        <begin position="12"/>
        <end position="115"/>
    </location>
</feature>
<evidence type="ECO:0000313" key="5">
    <source>
        <dbReference type="EMBL" id="MBZ6078232.1"/>
    </source>
</evidence>
<evidence type="ECO:0000259" key="3">
    <source>
        <dbReference type="Pfam" id="PF02775"/>
    </source>
</evidence>
<dbReference type="Proteomes" id="UP000704176">
    <property type="component" value="Unassembled WGS sequence"/>
</dbReference>
<keyword evidence="2" id="KW-0786">Thiamine pyrophosphate</keyword>
<dbReference type="SUPFAM" id="SSF52518">
    <property type="entry name" value="Thiamin diphosphate-binding fold (THDP-binding)"/>
    <property type="match status" value="2"/>
</dbReference>
<name>A0ABS7VTC9_9HYPH</name>
<dbReference type="Gene3D" id="3.40.50.970">
    <property type="match status" value="2"/>
</dbReference>
<dbReference type="EMBL" id="JAIRBM010000016">
    <property type="protein sequence ID" value="MBZ6078232.1"/>
    <property type="molecule type" value="Genomic_DNA"/>
</dbReference>
<comment type="similarity">
    <text evidence="1">Belongs to the TPP enzyme family.</text>
</comment>
<feature type="domain" description="Thiamine pyrophosphate enzyme TPP-binding" evidence="3">
    <location>
        <begin position="380"/>
        <end position="519"/>
    </location>
</feature>
<dbReference type="InterPro" id="IPR029035">
    <property type="entry name" value="DHS-like_NAD/FAD-binding_dom"/>
</dbReference>
<dbReference type="Pfam" id="PF02776">
    <property type="entry name" value="TPP_enzyme_N"/>
    <property type="match status" value="1"/>
</dbReference>
<accession>A0ABS7VTC9</accession>
<comment type="caution">
    <text evidence="5">The sequence shown here is derived from an EMBL/GenBank/DDBJ whole genome shotgun (WGS) entry which is preliminary data.</text>
</comment>
<organism evidence="5 6">
    <name type="scientific">Microvirga puerhi</name>
    <dbReference type="NCBI Taxonomy" id="2876078"/>
    <lineage>
        <taxon>Bacteria</taxon>
        <taxon>Pseudomonadati</taxon>
        <taxon>Pseudomonadota</taxon>
        <taxon>Alphaproteobacteria</taxon>
        <taxon>Hyphomicrobiales</taxon>
        <taxon>Methylobacteriaceae</taxon>
        <taxon>Microvirga</taxon>
    </lineage>
</organism>
<dbReference type="PANTHER" id="PTHR18968">
    <property type="entry name" value="THIAMINE PYROPHOSPHATE ENZYMES"/>
    <property type="match status" value="1"/>
</dbReference>
<dbReference type="InterPro" id="IPR029061">
    <property type="entry name" value="THDP-binding"/>
</dbReference>
<gene>
    <name evidence="5" type="ORF">K9B37_18370</name>
</gene>
<dbReference type="PANTHER" id="PTHR18968:SF86">
    <property type="entry name" value="ACETOLACTATE SYNTHASE LARGE SUBUNIT ILVX-RELATED"/>
    <property type="match status" value="1"/>
</dbReference>
<evidence type="ECO:0000256" key="2">
    <source>
        <dbReference type="ARBA" id="ARBA00023052"/>
    </source>
</evidence>
<dbReference type="InterPro" id="IPR045229">
    <property type="entry name" value="TPP_enz"/>
</dbReference>
<dbReference type="SUPFAM" id="SSF52467">
    <property type="entry name" value="DHS-like NAD/FAD-binding domain"/>
    <property type="match status" value="1"/>
</dbReference>
<dbReference type="InterPro" id="IPR012001">
    <property type="entry name" value="Thiamin_PyroP_enz_TPP-bd_dom"/>
</dbReference>
<dbReference type="CDD" id="cd02002">
    <property type="entry name" value="TPP_BFDC"/>
    <property type="match status" value="1"/>
</dbReference>
<evidence type="ECO:0000313" key="6">
    <source>
        <dbReference type="Proteomes" id="UP000704176"/>
    </source>
</evidence>
<keyword evidence="6" id="KW-1185">Reference proteome</keyword>
<evidence type="ECO:0000259" key="4">
    <source>
        <dbReference type="Pfam" id="PF02776"/>
    </source>
</evidence>
<dbReference type="InterPro" id="IPR011766">
    <property type="entry name" value="TPP_enzyme_TPP-bd"/>
</dbReference>